<dbReference type="Proteomes" id="UP000887116">
    <property type="component" value="Unassembled WGS sequence"/>
</dbReference>
<dbReference type="AlphaFoldDB" id="A0A8X6EWR8"/>
<evidence type="ECO:0000313" key="2">
    <source>
        <dbReference type="Proteomes" id="UP000887116"/>
    </source>
</evidence>
<keyword evidence="2" id="KW-1185">Reference proteome</keyword>
<comment type="caution">
    <text evidence="1">The sequence shown here is derived from an EMBL/GenBank/DDBJ whole genome shotgun (WGS) entry which is preliminary data.</text>
</comment>
<accession>A0A8X6EWR8</accession>
<protein>
    <submittedName>
        <fullName evidence="1">Uncharacterized protein</fullName>
    </submittedName>
</protein>
<reference evidence="1" key="1">
    <citation type="submission" date="2020-07" db="EMBL/GenBank/DDBJ databases">
        <title>Multicomponent nature underlies the extraordinary mechanical properties of spider dragline silk.</title>
        <authorList>
            <person name="Kono N."/>
            <person name="Nakamura H."/>
            <person name="Mori M."/>
            <person name="Yoshida Y."/>
            <person name="Ohtoshi R."/>
            <person name="Malay A.D."/>
            <person name="Moran D.A.P."/>
            <person name="Tomita M."/>
            <person name="Numata K."/>
            <person name="Arakawa K."/>
        </authorList>
    </citation>
    <scope>NUCLEOTIDE SEQUENCE</scope>
</reference>
<dbReference type="EMBL" id="BMAO01010037">
    <property type="protein sequence ID" value="GFQ64360.1"/>
    <property type="molecule type" value="Genomic_DNA"/>
</dbReference>
<evidence type="ECO:0000313" key="1">
    <source>
        <dbReference type="EMBL" id="GFQ64360.1"/>
    </source>
</evidence>
<gene>
    <name evidence="1" type="ORF">TNCT_330861</name>
</gene>
<proteinExistence type="predicted"/>
<sequence>SYDDAQSEAPFCNGALRYYWVKTKGNQQNLVGKVGNPNSLGTKISLPGKSSGLKVHVMVTNLTIMWWDLGRSSQEDFRALHGDI</sequence>
<name>A0A8X6EWR8_TRICU</name>
<feature type="non-terminal residue" evidence="1">
    <location>
        <position position="84"/>
    </location>
</feature>
<organism evidence="1 2">
    <name type="scientific">Trichonephila clavata</name>
    <name type="common">Joro spider</name>
    <name type="synonym">Nephila clavata</name>
    <dbReference type="NCBI Taxonomy" id="2740835"/>
    <lineage>
        <taxon>Eukaryota</taxon>
        <taxon>Metazoa</taxon>
        <taxon>Ecdysozoa</taxon>
        <taxon>Arthropoda</taxon>
        <taxon>Chelicerata</taxon>
        <taxon>Arachnida</taxon>
        <taxon>Araneae</taxon>
        <taxon>Araneomorphae</taxon>
        <taxon>Entelegynae</taxon>
        <taxon>Araneoidea</taxon>
        <taxon>Nephilidae</taxon>
        <taxon>Trichonephila</taxon>
    </lineage>
</organism>